<dbReference type="EMBL" id="LXQA010485876">
    <property type="protein sequence ID" value="MCI54825.1"/>
    <property type="molecule type" value="Genomic_DNA"/>
</dbReference>
<organism evidence="1 2">
    <name type="scientific">Trifolium medium</name>
    <dbReference type="NCBI Taxonomy" id="97028"/>
    <lineage>
        <taxon>Eukaryota</taxon>
        <taxon>Viridiplantae</taxon>
        <taxon>Streptophyta</taxon>
        <taxon>Embryophyta</taxon>
        <taxon>Tracheophyta</taxon>
        <taxon>Spermatophyta</taxon>
        <taxon>Magnoliopsida</taxon>
        <taxon>eudicotyledons</taxon>
        <taxon>Gunneridae</taxon>
        <taxon>Pentapetalae</taxon>
        <taxon>rosids</taxon>
        <taxon>fabids</taxon>
        <taxon>Fabales</taxon>
        <taxon>Fabaceae</taxon>
        <taxon>Papilionoideae</taxon>
        <taxon>50 kb inversion clade</taxon>
        <taxon>NPAAA clade</taxon>
        <taxon>Hologalegina</taxon>
        <taxon>IRL clade</taxon>
        <taxon>Trifolieae</taxon>
        <taxon>Trifolium</taxon>
    </lineage>
</organism>
<proteinExistence type="predicted"/>
<evidence type="ECO:0000313" key="1">
    <source>
        <dbReference type="EMBL" id="MCI54825.1"/>
    </source>
</evidence>
<name>A0A392T3E3_9FABA</name>
<accession>A0A392T3E3</accession>
<comment type="caution">
    <text evidence="1">The sequence shown here is derived from an EMBL/GenBank/DDBJ whole genome shotgun (WGS) entry which is preliminary data.</text>
</comment>
<evidence type="ECO:0000313" key="2">
    <source>
        <dbReference type="Proteomes" id="UP000265520"/>
    </source>
</evidence>
<keyword evidence="2" id="KW-1185">Reference proteome</keyword>
<dbReference type="AlphaFoldDB" id="A0A392T3E3"/>
<sequence>RRSRKSWMFTVVGGAARICCCAGCNACALLWLGHCLGHEASDMLRWAQARDTA</sequence>
<feature type="non-terminal residue" evidence="1">
    <location>
        <position position="1"/>
    </location>
</feature>
<reference evidence="1 2" key="1">
    <citation type="journal article" date="2018" name="Front. Plant Sci.">
        <title>Red Clover (Trifolium pratense) and Zigzag Clover (T. medium) - A Picture of Genomic Similarities and Differences.</title>
        <authorList>
            <person name="Dluhosova J."/>
            <person name="Istvanek J."/>
            <person name="Nedelnik J."/>
            <person name="Repkova J."/>
        </authorList>
    </citation>
    <scope>NUCLEOTIDE SEQUENCE [LARGE SCALE GENOMIC DNA]</scope>
    <source>
        <strain evidence="2">cv. 10/8</strain>
        <tissue evidence="1">Leaf</tissue>
    </source>
</reference>
<dbReference type="Proteomes" id="UP000265520">
    <property type="component" value="Unassembled WGS sequence"/>
</dbReference>
<protein>
    <submittedName>
        <fullName evidence="1">Uncharacterized protein</fullName>
    </submittedName>
</protein>